<evidence type="ECO:0000256" key="11">
    <source>
        <dbReference type="RuleBase" id="RU364134"/>
    </source>
</evidence>
<keyword evidence="6 11" id="KW-0010">Activator</keyword>
<dbReference type="Pfam" id="PF18296">
    <property type="entry name" value="MID_MedPIWI"/>
    <property type="match status" value="1"/>
</dbReference>
<comment type="subunit">
    <text evidence="11">Component of the SRB8-11 complex, which itself associates with the Mediator complex.</text>
</comment>
<feature type="domain" description="Mediator complex subunit Med13 C-terminal" evidence="13">
    <location>
        <begin position="1209"/>
        <end position="1615"/>
    </location>
</feature>
<evidence type="ECO:0000256" key="1">
    <source>
        <dbReference type="ARBA" id="ARBA00004123"/>
    </source>
</evidence>
<feature type="region of interest" description="Disordered" evidence="12">
    <location>
        <begin position="786"/>
        <end position="832"/>
    </location>
</feature>
<feature type="compositionally biased region" description="Acidic residues" evidence="12">
    <location>
        <begin position="581"/>
        <end position="594"/>
    </location>
</feature>
<dbReference type="PANTHER" id="PTHR48249">
    <property type="entry name" value="MEDIATOR OF RNA POLYMERASE II TRANSCRIPTION SUBUNIT 13"/>
    <property type="match status" value="1"/>
</dbReference>
<gene>
    <name evidence="16" type="ORF">VTJ83DRAFT_7184</name>
</gene>
<comment type="caution">
    <text evidence="16">The sequence shown here is derived from an EMBL/GenBank/DDBJ whole genome shotgun (WGS) entry which is preliminary data.</text>
</comment>
<comment type="similarity">
    <text evidence="2 11">Belongs to the Mediator complex subunit 13 family.</text>
</comment>
<protein>
    <recommendedName>
        <fullName evidence="3 11">Mediator of RNA polymerase II transcription subunit 13</fullName>
    </recommendedName>
    <alternativeName>
        <fullName evidence="10 11">Mediator complex subunit 13</fullName>
    </alternativeName>
</protein>
<organism evidence="16 17">
    <name type="scientific">Remersonia thermophila</name>
    <dbReference type="NCBI Taxonomy" id="72144"/>
    <lineage>
        <taxon>Eukaryota</taxon>
        <taxon>Fungi</taxon>
        <taxon>Dikarya</taxon>
        <taxon>Ascomycota</taxon>
        <taxon>Pezizomycotina</taxon>
        <taxon>Sordariomycetes</taxon>
        <taxon>Sordariomycetidae</taxon>
        <taxon>Sordariales</taxon>
        <taxon>Sordariales incertae sedis</taxon>
        <taxon>Remersonia</taxon>
    </lineage>
</organism>
<evidence type="ECO:0000256" key="4">
    <source>
        <dbReference type="ARBA" id="ARBA00022491"/>
    </source>
</evidence>
<feature type="region of interest" description="Disordered" evidence="12">
    <location>
        <begin position="573"/>
        <end position="631"/>
    </location>
</feature>
<evidence type="ECO:0000256" key="3">
    <source>
        <dbReference type="ARBA" id="ARBA00019618"/>
    </source>
</evidence>
<proteinExistence type="inferred from homology"/>
<evidence type="ECO:0000313" key="16">
    <source>
        <dbReference type="EMBL" id="KAL2264674.1"/>
    </source>
</evidence>
<evidence type="ECO:0000256" key="7">
    <source>
        <dbReference type="ARBA" id="ARBA00023163"/>
    </source>
</evidence>
<dbReference type="RefSeq" id="XP_070863401.1">
    <property type="nucleotide sequence ID" value="XM_071013978.1"/>
</dbReference>
<feature type="region of interest" description="Disordered" evidence="12">
    <location>
        <begin position="1365"/>
        <end position="1445"/>
    </location>
</feature>
<name>A0ABR4D513_9PEZI</name>
<evidence type="ECO:0000259" key="14">
    <source>
        <dbReference type="Pfam" id="PF11597"/>
    </source>
</evidence>
<keyword evidence="17" id="KW-1185">Reference proteome</keyword>
<evidence type="ECO:0000256" key="5">
    <source>
        <dbReference type="ARBA" id="ARBA00023015"/>
    </source>
</evidence>
<comment type="subcellular location">
    <subcellularLocation>
        <location evidence="1 11">Nucleus</location>
    </subcellularLocation>
</comment>
<keyword evidence="5 11" id="KW-0805">Transcription regulation</keyword>
<evidence type="ECO:0000256" key="8">
    <source>
        <dbReference type="ARBA" id="ARBA00023242"/>
    </source>
</evidence>
<keyword evidence="8 11" id="KW-0539">Nucleus</keyword>
<dbReference type="InterPro" id="IPR021643">
    <property type="entry name" value="Mediator_Med13_N"/>
</dbReference>
<feature type="domain" description="Mediator complex subunit Med13 N-terminal" evidence="14">
    <location>
        <begin position="5"/>
        <end position="376"/>
    </location>
</feature>
<feature type="domain" description="MID" evidence="15">
    <location>
        <begin position="1027"/>
        <end position="1200"/>
    </location>
</feature>
<comment type="function">
    <text evidence="9 11">Component of the SRB8-11 complex. The SRB8-11 complex is a regulatory module of the Mediator complex which is itself involved in regulation of basal and activated RNA polymerase II-dependent transcription. The SRB8-11 complex may be involved in the transcriptional repression of a subset of genes regulated by Mediator. It may inhibit the association of the Mediator complex with RNA polymerase II to form the holoenzyme complex.</text>
</comment>
<dbReference type="Pfam" id="PF06333">
    <property type="entry name" value="Med13_C"/>
    <property type="match status" value="1"/>
</dbReference>
<dbReference type="PANTHER" id="PTHR48249:SF3">
    <property type="entry name" value="MEDIATOR OF RNA POLYMERASE II TRANSCRIPTION SUBUNIT 13"/>
    <property type="match status" value="1"/>
</dbReference>
<dbReference type="InterPro" id="IPR009401">
    <property type="entry name" value="Med13_C"/>
</dbReference>
<feature type="compositionally biased region" description="Polar residues" evidence="12">
    <location>
        <begin position="744"/>
        <end position="754"/>
    </location>
</feature>
<evidence type="ECO:0000256" key="9">
    <source>
        <dbReference type="ARBA" id="ARBA00025661"/>
    </source>
</evidence>
<feature type="compositionally biased region" description="Low complexity" evidence="12">
    <location>
        <begin position="451"/>
        <end position="477"/>
    </location>
</feature>
<feature type="region of interest" description="Disordered" evidence="12">
    <location>
        <begin position="741"/>
        <end position="761"/>
    </location>
</feature>
<dbReference type="InterPro" id="IPR051139">
    <property type="entry name" value="Mediator_complx_sub13"/>
</dbReference>
<sequence>MDAGDYETNTLLIDNLSAISFRIYEPIASQSSAYTFNASDVEDALRSDGHLVYMDSVRYGIWCFYLTTSDNAGPGLPERIGLHARMEVCGYPLGLVSDGNLDFVGLLKNRPSVANHISTPNSSSSTGSGLDMRAHAFGFPPTPVVVEGKVASMPAVEHKGYSSVPAKEIHEFFITAVLSSLTAHFCRAVGAILLNHRTVLLPQHAFNPGDADWNQAPRASALATFRVYLTTTGSLVVSLHVSALQGLVSSDDVLRSSLLHAGPTVLAAPFGTFGHLQGVVDTENQLAADGAFGQSPDAQVGRLRSEHNDRFLQWKMMCLRLFQMRGMSPSLLDGCSWLNVHFFQRKPYEQRADGRRTPLAGSGLTAPWPAVLCFRKPKIGPGLDLPPDKALPGAGSDTLDPLNRAKLWCQGSSEREDAIARKKKEREAEAEHPRTHPPQVNGCSPIATWRGSAAAAPAPAATPAATPAAAGAPASAPGIMYPTPPDGMPGVTPSVDGGAAQSPPGHAGASASGEAQRAAPQSDAGGMDLEGFSSGGEAAEPKHEHAAAAFHEENLFGDLGEDMFEGNELTDADFNFFDEQPGPEEPMDVSDPPETDPSANRLQEDAAARHARDQPAQPVANAAEPSAQAQPAGLPFAKPELRHARSTLAEESRRQTTNAEAVHRNAAIGHKRQPSPFNPETVFKRVRASIRPASPPASAASQGGRRPSIFDRVEVDPAWSMASRKYAYKGLFDYRSAAAKSDANRTPQPGSPFTTGCLLGSSRQRRNLRELPPDIGTILARLAGGAARHMSHQDDAPSDSGDSSSASSDEDETGPAGRVASSPAKSSAVRRRLEDDVMSMAASMRDLDNMSVDSPAYTTNELAHLSASELPEFSISKYFADPEPVPLRISVSDDDFITVAQILAEQAACGVLKLAPSRPTSEVQDLRRSLVHAVRYSVRGLQSCLPRSLEGASRCKLRRFTEVQDVPLLGQPHGRAQLRPADYPKPNIFPIPTPHVELRRNDSQLSVLPSAVGFWDTLGLGPAKGPKNVVAVCVVPPIEGIRDDAAAFLDRVQSTYESMRLGAFERLSVASHPVADGVAVLPTDHDAASPGLGLGANRSAYTEHMAGLAKALAGLSAAEKNFVVYFAYAPENPSSVVDGCSAFQELFEHYKRCMADRKKAVSNELALQLVPLDSVASDTSLVVLSPSECARLCLETYDRCTLFGGPMPSPAVMLEKALPRGIDFKLVASPSPSLLRENSYIHVAYARSVDERWVSAAWTDNRGSSQSMASYCLGRRGRPMSRTMAEVIHEIWETTYELVSTCKVHWRVVVAKSGPMEQYEAECWTSLAQQETRALMSLVLLTVDSDPSLQLVPLPPAIPDSAPAVFYGTPASTPQPFSVLSPDQSANNPPTPHANAPTPSMGGGATTPADSSSSSQPPSQSQPQQQLMTSSSNPPDLLDSNGDTTIVDTTETTWGVVVSHRLNNSPSLTDLNPALASGYLVKRAGPRQDDCPVAMEVNVIYGDTGAVSLPGAAGVVGPAAVPGGGGGALPGAAGVPWSPRMGQAAAVGSGGGGVGVSVSSGVPGTGMVRVVASSTVYDALLREMLTYFRGLGTLARARGVVEKETDVRPWHVAVVEKAVRALYLLM</sequence>
<feature type="compositionally biased region" description="Low complexity" evidence="12">
    <location>
        <begin position="798"/>
        <end position="807"/>
    </location>
</feature>
<evidence type="ECO:0000256" key="2">
    <source>
        <dbReference type="ARBA" id="ARBA00009354"/>
    </source>
</evidence>
<accession>A0ABR4D513</accession>
<keyword evidence="4 11" id="KW-0678">Repressor</keyword>
<evidence type="ECO:0000259" key="13">
    <source>
        <dbReference type="Pfam" id="PF06333"/>
    </source>
</evidence>
<dbReference type="Pfam" id="PF11597">
    <property type="entry name" value="Med13_N"/>
    <property type="match status" value="1"/>
</dbReference>
<dbReference type="Proteomes" id="UP001600064">
    <property type="component" value="Unassembled WGS sequence"/>
</dbReference>
<feature type="region of interest" description="Disordered" evidence="12">
    <location>
        <begin position="413"/>
        <end position="544"/>
    </location>
</feature>
<keyword evidence="7 11" id="KW-0804">Transcription</keyword>
<feature type="compositionally biased region" description="Polar residues" evidence="12">
    <location>
        <begin position="1370"/>
        <end position="1385"/>
    </location>
</feature>
<feature type="compositionally biased region" description="Basic and acidic residues" evidence="12">
    <location>
        <begin position="413"/>
        <end position="434"/>
    </location>
</feature>
<evidence type="ECO:0000256" key="6">
    <source>
        <dbReference type="ARBA" id="ARBA00023159"/>
    </source>
</evidence>
<dbReference type="GeneID" id="98128622"/>
<feature type="compositionally biased region" description="Basic and acidic residues" evidence="12">
    <location>
        <begin position="602"/>
        <end position="613"/>
    </location>
</feature>
<dbReference type="EMBL" id="JAZGUE010000007">
    <property type="protein sequence ID" value="KAL2264674.1"/>
    <property type="molecule type" value="Genomic_DNA"/>
</dbReference>
<feature type="compositionally biased region" description="Low complexity" evidence="12">
    <location>
        <begin position="1411"/>
        <end position="1432"/>
    </location>
</feature>
<evidence type="ECO:0000256" key="10">
    <source>
        <dbReference type="ARBA" id="ARBA00032008"/>
    </source>
</evidence>
<evidence type="ECO:0000259" key="15">
    <source>
        <dbReference type="Pfam" id="PF18296"/>
    </source>
</evidence>
<evidence type="ECO:0000256" key="12">
    <source>
        <dbReference type="SAM" id="MobiDB-lite"/>
    </source>
</evidence>
<reference evidence="16 17" key="1">
    <citation type="journal article" date="2024" name="Commun. Biol.">
        <title>Comparative genomic analysis of thermophilic fungi reveals convergent evolutionary adaptations and gene losses.</title>
        <authorList>
            <person name="Steindorff A.S."/>
            <person name="Aguilar-Pontes M.V."/>
            <person name="Robinson A.J."/>
            <person name="Andreopoulos B."/>
            <person name="LaButti K."/>
            <person name="Kuo A."/>
            <person name="Mondo S."/>
            <person name="Riley R."/>
            <person name="Otillar R."/>
            <person name="Haridas S."/>
            <person name="Lipzen A."/>
            <person name="Grimwood J."/>
            <person name="Schmutz J."/>
            <person name="Clum A."/>
            <person name="Reid I.D."/>
            <person name="Moisan M.C."/>
            <person name="Butler G."/>
            <person name="Nguyen T.T.M."/>
            <person name="Dewar K."/>
            <person name="Conant G."/>
            <person name="Drula E."/>
            <person name="Henrissat B."/>
            <person name="Hansel C."/>
            <person name="Singer S."/>
            <person name="Hutchinson M.I."/>
            <person name="de Vries R.P."/>
            <person name="Natvig D.O."/>
            <person name="Powell A.J."/>
            <person name="Tsang A."/>
            <person name="Grigoriev I.V."/>
        </authorList>
    </citation>
    <scope>NUCLEOTIDE SEQUENCE [LARGE SCALE GENOMIC DNA]</scope>
    <source>
        <strain evidence="16 17">ATCC 22073</strain>
    </source>
</reference>
<dbReference type="InterPro" id="IPR041285">
    <property type="entry name" value="MID_MedPIWI"/>
</dbReference>
<evidence type="ECO:0000313" key="17">
    <source>
        <dbReference type="Proteomes" id="UP001600064"/>
    </source>
</evidence>